<evidence type="ECO:0000313" key="3">
    <source>
        <dbReference type="EMBL" id="SDD93998.1"/>
    </source>
</evidence>
<reference evidence="3 4" key="1">
    <citation type="submission" date="2016-10" db="EMBL/GenBank/DDBJ databases">
        <authorList>
            <person name="de Groot N.N."/>
        </authorList>
    </citation>
    <scope>NUCLEOTIDE SEQUENCE [LARGE SCALE GENOMIC DNA]</scope>
    <source>
        <strain evidence="3 4">MON 2.2</strain>
    </source>
</reference>
<sequence length="282" mass="30367">MFRSTNPVLTKDAAFAPAQPQGGYGQYSPYPQQQRSGGPQDPRQGYGAGPVDSGPRMTMEDVITKTSVIMGLMILVAAASWSAISFGILPQEVMFPMLVVGGLGTFVFSIVVAFRARVTPVMAVVFSILEGMFVGMISLFFESLYDGIVVQAVLGTLIVAAVMLAAYRFKVIRVTPMFTKILFISTISFALAMLVNFGLSFVGIDLGLRDGGTGPVSLLAIGVSILGVVLASLNLVLDFDLIDRGVRNGAPARQSWLAAFGLVVTMVWLYTEILRILSYFRR</sequence>
<feature type="transmembrane region" description="Helical" evidence="2">
    <location>
        <begin position="121"/>
        <end position="141"/>
    </location>
</feature>
<dbReference type="Proteomes" id="UP000198546">
    <property type="component" value="Chromosome i"/>
</dbReference>
<dbReference type="EMBL" id="LT629688">
    <property type="protein sequence ID" value="SDD93998.1"/>
    <property type="molecule type" value="Genomic_DNA"/>
</dbReference>
<dbReference type="AlphaFoldDB" id="A0A1G6YUI4"/>
<keyword evidence="4" id="KW-1185">Reference proteome</keyword>
<feature type="transmembrane region" description="Helical" evidence="2">
    <location>
        <begin position="66"/>
        <end position="88"/>
    </location>
</feature>
<dbReference type="PIRSF" id="PIRSF009160">
    <property type="entry name" value="UCP009160"/>
    <property type="match status" value="1"/>
</dbReference>
<dbReference type="OrthoDB" id="116480at2"/>
<organism evidence="3 4">
    <name type="scientific">Auraticoccus monumenti</name>
    <dbReference type="NCBI Taxonomy" id="675864"/>
    <lineage>
        <taxon>Bacteria</taxon>
        <taxon>Bacillati</taxon>
        <taxon>Actinomycetota</taxon>
        <taxon>Actinomycetes</taxon>
        <taxon>Propionibacteriales</taxon>
        <taxon>Propionibacteriaceae</taxon>
        <taxon>Auraticoccus</taxon>
    </lineage>
</organism>
<proteinExistence type="predicted"/>
<evidence type="ECO:0000256" key="1">
    <source>
        <dbReference type="SAM" id="MobiDB-lite"/>
    </source>
</evidence>
<keyword evidence="2" id="KW-0472">Membrane</keyword>
<keyword evidence="2" id="KW-1133">Transmembrane helix</keyword>
<evidence type="ECO:0000256" key="2">
    <source>
        <dbReference type="SAM" id="Phobius"/>
    </source>
</evidence>
<feature type="transmembrane region" description="Helical" evidence="2">
    <location>
        <begin position="257"/>
        <end position="280"/>
    </location>
</feature>
<feature type="transmembrane region" description="Helical" evidence="2">
    <location>
        <begin position="94"/>
        <end position="114"/>
    </location>
</feature>
<name>A0A1G6YUI4_9ACTN</name>
<feature type="region of interest" description="Disordered" evidence="1">
    <location>
        <begin position="1"/>
        <end position="57"/>
    </location>
</feature>
<dbReference type="InterPro" id="IPR010539">
    <property type="entry name" value="BaxI_1-like"/>
</dbReference>
<feature type="transmembrane region" description="Helical" evidence="2">
    <location>
        <begin position="181"/>
        <end position="204"/>
    </location>
</feature>
<keyword evidence="2" id="KW-0812">Transmembrane</keyword>
<dbReference type="STRING" id="675864.SAMN04489747_2102"/>
<dbReference type="PANTHER" id="PTHR41282:SF1">
    <property type="entry name" value="CONSERVED TRANSMEMBRANE PROTEIN-RELATED"/>
    <property type="match status" value="1"/>
</dbReference>
<gene>
    <name evidence="3" type="ORF">SAMN04489747_2102</name>
</gene>
<feature type="transmembrane region" description="Helical" evidence="2">
    <location>
        <begin position="216"/>
        <end position="237"/>
    </location>
</feature>
<accession>A0A1G6YUI4</accession>
<evidence type="ECO:0000313" key="4">
    <source>
        <dbReference type="Proteomes" id="UP000198546"/>
    </source>
</evidence>
<dbReference type="RefSeq" id="WP_090593110.1">
    <property type="nucleotide sequence ID" value="NZ_LT629688.1"/>
</dbReference>
<dbReference type="PANTHER" id="PTHR41282">
    <property type="entry name" value="CONSERVED TRANSMEMBRANE PROTEIN-RELATED"/>
    <property type="match status" value="1"/>
</dbReference>
<protein>
    <submittedName>
        <fullName evidence="3">Uncharacterized membrane protein, YccA/Bax inhibitor family</fullName>
    </submittedName>
</protein>
<feature type="transmembrane region" description="Helical" evidence="2">
    <location>
        <begin position="147"/>
        <end position="169"/>
    </location>
</feature>
<dbReference type="Pfam" id="PF12811">
    <property type="entry name" value="BaxI_1"/>
    <property type="match status" value="1"/>
</dbReference>